<dbReference type="Proteomes" id="UP000465866">
    <property type="component" value="Chromosome"/>
</dbReference>
<feature type="DNA-binding region" description="H-T-H motif" evidence="4">
    <location>
        <begin position="96"/>
        <end position="115"/>
    </location>
</feature>
<keyword evidence="1" id="KW-0805">Transcription regulation</keyword>
<name>A0A7I7L1G3_9MYCO</name>
<dbReference type="InterPro" id="IPR036271">
    <property type="entry name" value="Tet_transcr_reg_TetR-rel_C_sf"/>
</dbReference>
<evidence type="ECO:0000256" key="3">
    <source>
        <dbReference type="ARBA" id="ARBA00023163"/>
    </source>
</evidence>
<dbReference type="AlphaFoldDB" id="A0A7I7L1G3"/>
<evidence type="ECO:0000256" key="4">
    <source>
        <dbReference type="PROSITE-ProRule" id="PRU00335"/>
    </source>
</evidence>
<gene>
    <name evidence="6" type="ORF">MCOO_39290</name>
</gene>
<organism evidence="6 7">
    <name type="scientific">Mycobacterium cookii</name>
    <dbReference type="NCBI Taxonomy" id="1775"/>
    <lineage>
        <taxon>Bacteria</taxon>
        <taxon>Bacillati</taxon>
        <taxon>Actinomycetota</taxon>
        <taxon>Actinomycetes</taxon>
        <taxon>Mycobacteriales</taxon>
        <taxon>Mycobacteriaceae</taxon>
        <taxon>Mycobacterium</taxon>
    </lineage>
</organism>
<evidence type="ECO:0000259" key="5">
    <source>
        <dbReference type="PROSITE" id="PS50977"/>
    </source>
</evidence>
<protein>
    <submittedName>
        <fullName evidence="6">Putative transcriptional regulator, TetR family protein</fullName>
    </submittedName>
</protein>
<sequence length="266" mass="28495">MTTPAIHDVPPEVIAAALRAAETLGRDVADVPLVAIAREAGMSRSTLLRRLDGSRQPLDDAVRAAGVEPGGRPPVRERAVEATATLISDRGLAAVTLEAVAVQTDCSVHSLYAVFGGRDELLRKVFDRYGPILDLDEVVAEPDAELSDTVHRIYRLLAKTFSREPRVAPAMLAEGLARPTGPTAQAILQYYVPRMLAGVGQWLAGEIAAGRIRDLPLPLLIQQMLAPMAFHTMARPAADGIPEVELPDLDQACTVFADAFLRAVAV</sequence>
<dbReference type="SUPFAM" id="SSF46689">
    <property type="entry name" value="Homeodomain-like"/>
    <property type="match status" value="1"/>
</dbReference>
<evidence type="ECO:0000256" key="2">
    <source>
        <dbReference type="ARBA" id="ARBA00023125"/>
    </source>
</evidence>
<dbReference type="InterPro" id="IPR050109">
    <property type="entry name" value="HTH-type_TetR-like_transc_reg"/>
</dbReference>
<accession>A0A7I7L1G3</accession>
<reference evidence="6 7" key="1">
    <citation type="journal article" date="2019" name="Emerg. Microbes Infect.">
        <title>Comprehensive subspecies identification of 175 nontuberculous mycobacteria species based on 7547 genomic profiles.</title>
        <authorList>
            <person name="Matsumoto Y."/>
            <person name="Kinjo T."/>
            <person name="Motooka D."/>
            <person name="Nabeya D."/>
            <person name="Jung N."/>
            <person name="Uechi K."/>
            <person name="Horii T."/>
            <person name="Iida T."/>
            <person name="Fujita J."/>
            <person name="Nakamura S."/>
        </authorList>
    </citation>
    <scope>NUCLEOTIDE SEQUENCE [LARGE SCALE GENOMIC DNA]</scope>
    <source>
        <strain evidence="6 7">JCM 12404</strain>
    </source>
</reference>
<dbReference type="Gene3D" id="1.10.357.10">
    <property type="entry name" value="Tetracycline Repressor, domain 2"/>
    <property type="match status" value="1"/>
</dbReference>
<evidence type="ECO:0000313" key="7">
    <source>
        <dbReference type="Proteomes" id="UP000465866"/>
    </source>
</evidence>
<evidence type="ECO:0000313" key="6">
    <source>
        <dbReference type="EMBL" id="BBX47914.1"/>
    </source>
</evidence>
<keyword evidence="7" id="KW-1185">Reference proteome</keyword>
<dbReference type="PANTHER" id="PTHR30055">
    <property type="entry name" value="HTH-TYPE TRANSCRIPTIONAL REGULATOR RUTR"/>
    <property type="match status" value="1"/>
</dbReference>
<evidence type="ECO:0000256" key="1">
    <source>
        <dbReference type="ARBA" id="ARBA00023015"/>
    </source>
</evidence>
<keyword evidence="2 4" id="KW-0238">DNA-binding</keyword>
<dbReference type="GO" id="GO:0003700">
    <property type="term" value="F:DNA-binding transcription factor activity"/>
    <property type="evidence" value="ECO:0007669"/>
    <property type="project" value="TreeGrafter"/>
</dbReference>
<dbReference type="Pfam" id="PF00440">
    <property type="entry name" value="TetR_N"/>
    <property type="match status" value="1"/>
</dbReference>
<dbReference type="EMBL" id="AP022569">
    <property type="protein sequence ID" value="BBX47914.1"/>
    <property type="molecule type" value="Genomic_DNA"/>
</dbReference>
<dbReference type="InterPro" id="IPR009057">
    <property type="entry name" value="Homeodomain-like_sf"/>
</dbReference>
<proteinExistence type="predicted"/>
<feature type="domain" description="HTH tetR-type" evidence="5">
    <location>
        <begin position="73"/>
        <end position="133"/>
    </location>
</feature>
<dbReference type="GO" id="GO:0000976">
    <property type="term" value="F:transcription cis-regulatory region binding"/>
    <property type="evidence" value="ECO:0007669"/>
    <property type="project" value="TreeGrafter"/>
</dbReference>
<dbReference type="PANTHER" id="PTHR30055:SF234">
    <property type="entry name" value="HTH-TYPE TRANSCRIPTIONAL REGULATOR BETI"/>
    <property type="match status" value="1"/>
</dbReference>
<keyword evidence="3" id="KW-0804">Transcription</keyword>
<dbReference type="KEGG" id="mcoo:MCOO_39290"/>
<dbReference type="InterPro" id="IPR001647">
    <property type="entry name" value="HTH_TetR"/>
</dbReference>
<dbReference type="PROSITE" id="PS50977">
    <property type="entry name" value="HTH_TETR_2"/>
    <property type="match status" value="1"/>
</dbReference>
<dbReference type="SUPFAM" id="SSF48498">
    <property type="entry name" value="Tetracyclin repressor-like, C-terminal domain"/>
    <property type="match status" value="1"/>
</dbReference>